<reference evidence="2" key="3">
    <citation type="submission" date="2021-06" db="EMBL/GenBank/DDBJ databases">
        <title>Genomic Description and Analysis of Intracellular Bacteria, Candidatus Berkiella cookevillensis and Candidatus Berkiella aquae.</title>
        <authorList>
            <person name="Kidane D.T."/>
            <person name="Mehari Y.T."/>
            <person name="Rice F.C."/>
            <person name="Arivett B.A."/>
            <person name="Farone A.L."/>
            <person name="Berk S.G."/>
            <person name="Farone M.B."/>
        </authorList>
    </citation>
    <scope>NUCLEOTIDE SEQUENCE</scope>
    <source>
        <strain evidence="2">CC99</strain>
    </source>
</reference>
<dbReference type="AlphaFoldDB" id="A0A0Q9YQ49"/>
<evidence type="ECO:0000313" key="1">
    <source>
        <dbReference type="EMBL" id="KRG19810.1"/>
    </source>
</evidence>
<reference evidence="1" key="1">
    <citation type="submission" date="2015-09" db="EMBL/GenBank/DDBJ databases">
        <title>Draft Genome Sequences of Two Novel Amoeba-resistant Intranuclear Bacteria, Candidatus Berkiella cookevillensis and Candidatus Berkiella aquae.</title>
        <authorList>
            <person name="Mehari Y.T."/>
            <person name="Arivett B.A."/>
            <person name="Farone A.L."/>
            <person name="Gunderson J.H."/>
            <person name="Farone M.B."/>
        </authorList>
    </citation>
    <scope>NUCLEOTIDE SEQUENCE [LARGE SCALE GENOMIC DNA]</scope>
    <source>
        <strain evidence="1">CC99</strain>
    </source>
</reference>
<evidence type="ECO:0000313" key="3">
    <source>
        <dbReference type="Proteomes" id="UP000051494"/>
    </source>
</evidence>
<comment type="caution">
    <text evidence="1">The sequence shown here is derived from an EMBL/GenBank/DDBJ whole genome shotgun (WGS) entry which is preliminary data.</text>
</comment>
<dbReference type="Proteomes" id="UP000051494">
    <property type="component" value="Unassembled WGS sequence"/>
</dbReference>
<dbReference type="RefSeq" id="WP_057622413.1">
    <property type="nucleotide sequence ID" value="NZ_LKHV02000001.1"/>
</dbReference>
<protein>
    <submittedName>
        <fullName evidence="1">Uncharacterized protein</fullName>
    </submittedName>
</protein>
<keyword evidence="3" id="KW-1185">Reference proteome</keyword>
<gene>
    <name evidence="1" type="ORF">CC99x_00031</name>
    <name evidence="2" type="ORF">CC99x_006755</name>
</gene>
<sequence>MDKGKNIKNWSLPEHTFSGANNVSQNYSKISLSTPQKKALEEIVKKEKEQGYLDGKKQGLQEVLPQKAALLQLMNDMSNHFRAQEEMFEQKSLYIINEICKKVIAVELANHETALKAIIQDALSFYQDNIKKIVIVANKMTIDMMSQMDFSGYDIKFVENNSFNDFQFKLDSSSQVIEFDVQKTIARFFEPNLVKTGTSND</sequence>
<name>A0A0Q9YQ49_9GAMM</name>
<reference evidence="2" key="2">
    <citation type="journal article" date="2016" name="Genome Announc.">
        <title>Draft Genome Sequences of Two Novel Amoeba-Resistant Intranuclear Bacteria, 'Candidatus Berkiella cookevillensis' and 'Candidatus Berkiella aquae'.</title>
        <authorList>
            <person name="Mehari Y.T."/>
            <person name="Arivett B.A."/>
            <person name="Farone A.L."/>
            <person name="Gunderson J.H."/>
            <person name="Farone M.B."/>
        </authorList>
    </citation>
    <scope>NUCLEOTIDE SEQUENCE</scope>
    <source>
        <strain evidence="2">CC99</strain>
    </source>
</reference>
<evidence type="ECO:0000313" key="2">
    <source>
        <dbReference type="EMBL" id="MCS5708608.1"/>
    </source>
</evidence>
<dbReference type="EMBL" id="LKHV02000001">
    <property type="protein sequence ID" value="MCS5708608.1"/>
    <property type="molecule type" value="Genomic_DNA"/>
</dbReference>
<proteinExistence type="predicted"/>
<organism evidence="1">
    <name type="scientific">Candidatus Berkiella cookevillensis</name>
    <dbReference type="NCBI Taxonomy" id="437022"/>
    <lineage>
        <taxon>Bacteria</taxon>
        <taxon>Pseudomonadati</taxon>
        <taxon>Pseudomonadota</taxon>
        <taxon>Gammaproteobacteria</taxon>
        <taxon>Candidatus Berkiellales</taxon>
        <taxon>Candidatus Berkiellaceae</taxon>
        <taxon>Candidatus Berkiella</taxon>
    </lineage>
</organism>
<accession>A0A0Q9YQ49</accession>
<dbReference type="EMBL" id="LKHV01000001">
    <property type="protein sequence ID" value="KRG19810.1"/>
    <property type="molecule type" value="Genomic_DNA"/>
</dbReference>
<dbReference type="STRING" id="437022.CC99x_00031"/>